<feature type="transmembrane region" description="Helical" evidence="6">
    <location>
        <begin position="397"/>
        <end position="428"/>
    </location>
</feature>
<dbReference type="InterPro" id="IPR036513">
    <property type="entry name" value="STAS_dom_sf"/>
</dbReference>
<evidence type="ECO:0000256" key="4">
    <source>
        <dbReference type="ARBA" id="ARBA00023136"/>
    </source>
</evidence>
<dbReference type="EMBL" id="VFPA01000001">
    <property type="protein sequence ID" value="TQM13624.1"/>
    <property type="molecule type" value="Genomic_DNA"/>
</dbReference>
<reference evidence="8 9" key="1">
    <citation type="submission" date="2019-06" db="EMBL/GenBank/DDBJ databases">
        <title>Sequencing the genomes of 1000 actinobacteria strains.</title>
        <authorList>
            <person name="Klenk H.-P."/>
        </authorList>
    </citation>
    <scope>NUCLEOTIDE SEQUENCE [LARGE SCALE GENOMIC DNA]</scope>
    <source>
        <strain evidence="8 9">DSM 45301</strain>
    </source>
</reference>
<feature type="transmembrane region" description="Helical" evidence="6">
    <location>
        <begin position="101"/>
        <end position="122"/>
    </location>
</feature>
<feature type="transmembrane region" description="Helical" evidence="6">
    <location>
        <begin position="355"/>
        <end position="377"/>
    </location>
</feature>
<dbReference type="Pfam" id="PF00916">
    <property type="entry name" value="Sulfate_transp"/>
    <property type="match status" value="1"/>
</dbReference>
<dbReference type="InterPro" id="IPR001902">
    <property type="entry name" value="SLC26A/SulP_fam"/>
</dbReference>
<feature type="transmembrane region" description="Helical" evidence="6">
    <location>
        <begin position="134"/>
        <end position="156"/>
    </location>
</feature>
<dbReference type="GO" id="GO:0016020">
    <property type="term" value="C:membrane"/>
    <property type="evidence" value="ECO:0007669"/>
    <property type="project" value="UniProtKB-SubCell"/>
</dbReference>
<comment type="caution">
    <text evidence="8">The sequence shown here is derived from an EMBL/GenBank/DDBJ whole genome shotgun (WGS) entry which is preliminary data.</text>
</comment>
<dbReference type="GO" id="GO:0008271">
    <property type="term" value="F:secondary active sulfate transmembrane transporter activity"/>
    <property type="evidence" value="ECO:0007669"/>
    <property type="project" value="InterPro"/>
</dbReference>
<evidence type="ECO:0000256" key="2">
    <source>
        <dbReference type="ARBA" id="ARBA00022692"/>
    </source>
</evidence>
<dbReference type="PROSITE" id="PS01130">
    <property type="entry name" value="SLC26A"/>
    <property type="match status" value="1"/>
</dbReference>
<dbReference type="RefSeq" id="WP_246106207.1">
    <property type="nucleotide sequence ID" value="NZ_VFPA01000001.1"/>
</dbReference>
<keyword evidence="4 6" id="KW-0472">Membrane</keyword>
<dbReference type="PANTHER" id="PTHR11814">
    <property type="entry name" value="SULFATE TRANSPORTER"/>
    <property type="match status" value="1"/>
</dbReference>
<dbReference type="Proteomes" id="UP000315677">
    <property type="component" value="Unassembled WGS sequence"/>
</dbReference>
<feature type="transmembrane region" description="Helical" evidence="6">
    <location>
        <begin position="203"/>
        <end position="223"/>
    </location>
</feature>
<keyword evidence="9" id="KW-1185">Reference proteome</keyword>
<dbReference type="InterPro" id="IPR011547">
    <property type="entry name" value="SLC26A/SulP_dom"/>
</dbReference>
<dbReference type="Pfam" id="PF01740">
    <property type="entry name" value="STAS"/>
    <property type="match status" value="1"/>
</dbReference>
<proteinExistence type="predicted"/>
<feature type="transmembrane region" description="Helical" evidence="6">
    <location>
        <begin position="176"/>
        <end position="196"/>
    </location>
</feature>
<feature type="region of interest" description="Disordered" evidence="5">
    <location>
        <begin position="561"/>
        <end position="588"/>
    </location>
</feature>
<dbReference type="SUPFAM" id="SSF52091">
    <property type="entry name" value="SpoIIaa-like"/>
    <property type="match status" value="1"/>
</dbReference>
<evidence type="ECO:0000256" key="5">
    <source>
        <dbReference type="SAM" id="MobiDB-lite"/>
    </source>
</evidence>
<comment type="subcellular location">
    <subcellularLocation>
        <location evidence="1">Membrane</location>
        <topology evidence="1">Multi-pass membrane protein</topology>
    </subcellularLocation>
</comment>
<feature type="domain" description="STAS" evidence="7">
    <location>
        <begin position="453"/>
        <end position="545"/>
    </location>
</feature>
<evidence type="ECO:0000256" key="1">
    <source>
        <dbReference type="ARBA" id="ARBA00004141"/>
    </source>
</evidence>
<evidence type="ECO:0000313" key="9">
    <source>
        <dbReference type="Proteomes" id="UP000315677"/>
    </source>
</evidence>
<name>A0A543DWD0_9PSEU</name>
<dbReference type="CDD" id="cd07042">
    <property type="entry name" value="STAS_SulP_like_sulfate_transporter"/>
    <property type="match status" value="1"/>
</dbReference>
<accession>A0A543DWD0</accession>
<dbReference type="InterPro" id="IPR018045">
    <property type="entry name" value="S04_transporter_CS"/>
</dbReference>
<dbReference type="AlphaFoldDB" id="A0A543DWD0"/>
<protein>
    <submittedName>
        <fullName evidence="8">High affinity sulfate transporter 1</fullName>
    </submittedName>
</protein>
<sequence>MPAHLRAPRLLVSLQGYRRSWLRADLVAGLTVWAVLVPEALAYATIAGVPPVVGLYAAVASLVLYAVVGSSRHLVVGPMSATAALSAGIVGGIAGGGSAEYIALTAALALVTGVVGVLAGLLRLGFIAAFISEPVLKGFIVGLALTIIVGQLPALFGVEKEPGNVFEQATGLVGHLGDTNVPTLGVGLVALALLVVLRRVLPLVPGALVAVLLGVLAVALFGLDARGVEVVGSIEPGLPALGLPGGLGPNDYLALVGASLGVLLVGFAEGLGAAKTYAAKAGYAIDPDRELLGLGTANLGAGLSSGMVVNGSLSKTAVNGSAGARSQISGLTVAVLTVVTLLFLTGLFEQLPEAVLAAVVIVAVVELVDIAALRALYAVWTARLGSIYGAAARADFAAAVATLLGVLVFETLPGLFIGIAMSLLLLLYRASRPHVAVLGQAPSATRTWVDLARHPEAVQTPGVVVARVEGGLFFANADHVRDRIQALRVEHDAHAVVLDAQTMPFVDVTAAAMLRQLDADLEGAGVRLALARDVGQVRDVLARTGGPNVAYRTLDEAVAAMAGDGREPGGQPVSPGEADPSPPGTPPR</sequence>
<dbReference type="InterPro" id="IPR002645">
    <property type="entry name" value="STAS_dom"/>
</dbReference>
<dbReference type="PROSITE" id="PS50801">
    <property type="entry name" value="STAS"/>
    <property type="match status" value="1"/>
</dbReference>
<evidence type="ECO:0000259" key="7">
    <source>
        <dbReference type="PROSITE" id="PS50801"/>
    </source>
</evidence>
<organism evidence="8 9">
    <name type="scientific">Pseudonocardia kunmingensis</name>
    <dbReference type="NCBI Taxonomy" id="630975"/>
    <lineage>
        <taxon>Bacteria</taxon>
        <taxon>Bacillati</taxon>
        <taxon>Actinomycetota</taxon>
        <taxon>Actinomycetes</taxon>
        <taxon>Pseudonocardiales</taxon>
        <taxon>Pseudonocardiaceae</taxon>
        <taxon>Pseudonocardia</taxon>
    </lineage>
</organism>
<evidence type="ECO:0000313" key="8">
    <source>
        <dbReference type="EMBL" id="TQM13624.1"/>
    </source>
</evidence>
<dbReference type="Gene3D" id="3.30.750.24">
    <property type="entry name" value="STAS domain"/>
    <property type="match status" value="1"/>
</dbReference>
<keyword evidence="2 6" id="KW-0812">Transmembrane</keyword>
<evidence type="ECO:0000256" key="6">
    <source>
        <dbReference type="SAM" id="Phobius"/>
    </source>
</evidence>
<gene>
    <name evidence="8" type="ORF">FB558_0377</name>
</gene>
<feature type="transmembrane region" description="Helical" evidence="6">
    <location>
        <begin position="52"/>
        <end position="68"/>
    </location>
</feature>
<feature type="transmembrane region" description="Helical" evidence="6">
    <location>
        <begin position="75"/>
        <end position="95"/>
    </location>
</feature>
<evidence type="ECO:0000256" key="3">
    <source>
        <dbReference type="ARBA" id="ARBA00022989"/>
    </source>
</evidence>
<keyword evidence="3 6" id="KW-1133">Transmembrane helix</keyword>
<feature type="transmembrane region" description="Helical" evidence="6">
    <location>
        <begin position="252"/>
        <end position="271"/>
    </location>
</feature>
<feature type="transmembrane region" description="Helical" evidence="6">
    <location>
        <begin position="328"/>
        <end position="348"/>
    </location>
</feature>